<dbReference type="Pfam" id="PF01926">
    <property type="entry name" value="MMR_HSR1"/>
    <property type="match status" value="1"/>
</dbReference>
<organism evidence="3 4">
    <name type="scientific">Acorus calamus</name>
    <name type="common">Sweet flag</name>
    <dbReference type="NCBI Taxonomy" id="4465"/>
    <lineage>
        <taxon>Eukaryota</taxon>
        <taxon>Viridiplantae</taxon>
        <taxon>Streptophyta</taxon>
        <taxon>Embryophyta</taxon>
        <taxon>Tracheophyta</taxon>
        <taxon>Spermatophyta</taxon>
        <taxon>Magnoliopsida</taxon>
        <taxon>Liliopsida</taxon>
        <taxon>Acoraceae</taxon>
        <taxon>Acorus</taxon>
    </lineage>
</organism>
<reference evidence="3" key="2">
    <citation type="submission" date="2023-06" db="EMBL/GenBank/DDBJ databases">
        <authorList>
            <person name="Ma L."/>
            <person name="Liu K.-W."/>
            <person name="Li Z."/>
            <person name="Hsiao Y.-Y."/>
            <person name="Qi Y."/>
            <person name="Fu T."/>
            <person name="Tang G."/>
            <person name="Zhang D."/>
            <person name="Sun W.-H."/>
            <person name="Liu D.-K."/>
            <person name="Li Y."/>
            <person name="Chen G.-Z."/>
            <person name="Liu X.-D."/>
            <person name="Liao X.-Y."/>
            <person name="Jiang Y.-T."/>
            <person name="Yu X."/>
            <person name="Hao Y."/>
            <person name="Huang J."/>
            <person name="Zhao X.-W."/>
            <person name="Ke S."/>
            <person name="Chen Y.-Y."/>
            <person name="Wu W.-L."/>
            <person name="Hsu J.-L."/>
            <person name="Lin Y.-F."/>
            <person name="Huang M.-D."/>
            <person name="Li C.-Y."/>
            <person name="Huang L."/>
            <person name="Wang Z.-W."/>
            <person name="Zhao X."/>
            <person name="Zhong W.-Y."/>
            <person name="Peng D.-H."/>
            <person name="Ahmad S."/>
            <person name="Lan S."/>
            <person name="Zhang J.-S."/>
            <person name="Tsai W.-C."/>
            <person name="Van De Peer Y."/>
            <person name="Liu Z.-J."/>
        </authorList>
    </citation>
    <scope>NUCLEOTIDE SEQUENCE</scope>
    <source>
        <strain evidence="3">CP</strain>
        <tissue evidence="3">Leaves</tissue>
    </source>
</reference>
<reference evidence="3" key="1">
    <citation type="journal article" date="2023" name="Nat. Commun.">
        <title>Diploid and tetraploid genomes of Acorus and the evolution of monocots.</title>
        <authorList>
            <person name="Ma L."/>
            <person name="Liu K.W."/>
            <person name="Li Z."/>
            <person name="Hsiao Y.Y."/>
            <person name="Qi Y."/>
            <person name="Fu T."/>
            <person name="Tang G.D."/>
            <person name="Zhang D."/>
            <person name="Sun W.H."/>
            <person name="Liu D.K."/>
            <person name="Li Y."/>
            <person name="Chen G.Z."/>
            <person name="Liu X.D."/>
            <person name="Liao X.Y."/>
            <person name="Jiang Y.T."/>
            <person name="Yu X."/>
            <person name="Hao Y."/>
            <person name="Huang J."/>
            <person name="Zhao X.W."/>
            <person name="Ke S."/>
            <person name="Chen Y.Y."/>
            <person name="Wu W.L."/>
            <person name="Hsu J.L."/>
            <person name="Lin Y.F."/>
            <person name="Huang M.D."/>
            <person name="Li C.Y."/>
            <person name="Huang L."/>
            <person name="Wang Z.W."/>
            <person name="Zhao X."/>
            <person name="Zhong W.Y."/>
            <person name="Peng D.H."/>
            <person name="Ahmad S."/>
            <person name="Lan S."/>
            <person name="Zhang J.S."/>
            <person name="Tsai W.C."/>
            <person name="Van de Peer Y."/>
            <person name="Liu Z.J."/>
        </authorList>
    </citation>
    <scope>NUCLEOTIDE SEQUENCE</scope>
    <source>
        <strain evidence="3">CP</strain>
    </source>
</reference>
<dbReference type="GO" id="GO:0005739">
    <property type="term" value="C:mitochondrion"/>
    <property type="evidence" value="ECO:0007669"/>
    <property type="project" value="TreeGrafter"/>
</dbReference>
<comment type="caution">
    <text evidence="3">The sequence shown here is derived from an EMBL/GenBank/DDBJ whole genome shotgun (WGS) entry which is preliminary data.</text>
</comment>
<dbReference type="PANTHER" id="PTHR46434">
    <property type="entry name" value="GENETIC INTERACTOR OF PROHIBITINS 3, MITOCHONDRIAL"/>
    <property type="match status" value="1"/>
</dbReference>
<sequence>MLTWTARKLSTCSFRPSKHLKLLYFAHSDSKKPYKDLPKPSQNPNTIFTSSLRFYSSSSSSNFPILKETTNNGAAGGSSLSCLCPGCGVSMQDADPKLPGFFTKPSPKNPSYRAHHLHGIPVNVESDEEPKKPVVCARCHSLRHYGKVKCAEVERLLPSFDFDRTVGRRLASASGSRSVVMMVVDSTDFDGSFPWRVMRSLLGSIQEHRMDWTEGKPGNVPRVVMVASKIDLLPTEALSPTGMEHWVRRRAREAAADGEISAVHLVSSLKNWGIKNLLNELVELAGARGHVYAVGAQNAGKSTLINSLGKVSGGKVVSELTEAVVPGTTLGIVRVDGVLPGQAKLFDTPGILQPHQLMMRLTSEEQKLVRIGKELKPRTYRVGAGHSVHIAGLMRLDVEEASVDSIYLTVWASPHLPLHMGKTENACTMIETHFGRQLKPPNSQKRVEELGKWVRKECTVSGNSWKVSSVDVAAAGLGWFAVGLKGMVRLGVWTYEGVDVVLRDSLLPHRARHFEETGFTVSKVVSQADKALNQLQLHQVEKKKSECEKLLSATI</sequence>
<feature type="domain" description="NOA1/YqeH-like C-terminal" evidence="2">
    <location>
        <begin position="408"/>
        <end position="506"/>
    </location>
</feature>
<dbReference type="CDD" id="cd01855">
    <property type="entry name" value="YqeH"/>
    <property type="match status" value="1"/>
</dbReference>
<dbReference type="EMBL" id="JAUJYO010000013">
    <property type="protein sequence ID" value="KAK1300148.1"/>
    <property type="molecule type" value="Genomic_DNA"/>
</dbReference>
<dbReference type="InterPro" id="IPR027417">
    <property type="entry name" value="P-loop_NTPase"/>
</dbReference>
<name>A0AAV9DG93_ACOCL</name>
<accession>A0AAV9DG93</accession>
<evidence type="ECO:0000313" key="4">
    <source>
        <dbReference type="Proteomes" id="UP001180020"/>
    </source>
</evidence>
<dbReference type="PANTHER" id="PTHR46434:SF1">
    <property type="entry name" value="GENETIC INTERACTOR OF PROHIBITINS 3, MITOCHONDRIAL"/>
    <property type="match status" value="1"/>
</dbReference>
<evidence type="ECO:0008006" key="5">
    <source>
        <dbReference type="Google" id="ProtNLM"/>
    </source>
</evidence>
<keyword evidence="4" id="KW-1185">Reference proteome</keyword>
<dbReference type="AlphaFoldDB" id="A0AAV9DG93"/>
<proteinExistence type="predicted"/>
<protein>
    <recommendedName>
        <fullName evidence="5">G domain-containing protein</fullName>
    </recommendedName>
</protein>
<dbReference type="InterPro" id="IPR006073">
    <property type="entry name" value="GTP-bd"/>
</dbReference>
<dbReference type="GO" id="GO:0005525">
    <property type="term" value="F:GTP binding"/>
    <property type="evidence" value="ECO:0007669"/>
    <property type="project" value="InterPro"/>
</dbReference>
<dbReference type="Pfam" id="PF21516">
    <property type="entry name" value="YqeH-like_C"/>
    <property type="match status" value="1"/>
</dbReference>
<evidence type="ECO:0000313" key="3">
    <source>
        <dbReference type="EMBL" id="KAK1300148.1"/>
    </source>
</evidence>
<dbReference type="Gene3D" id="3.40.50.300">
    <property type="entry name" value="P-loop containing nucleotide triphosphate hydrolases"/>
    <property type="match status" value="1"/>
</dbReference>
<dbReference type="InterPro" id="IPR048422">
    <property type="entry name" value="NOA1/YqeH-like_C"/>
</dbReference>
<gene>
    <name evidence="3" type="ORF">QJS10_CPB13g01199</name>
</gene>
<evidence type="ECO:0000259" key="2">
    <source>
        <dbReference type="Pfam" id="PF21516"/>
    </source>
</evidence>
<dbReference type="Proteomes" id="UP001180020">
    <property type="component" value="Unassembled WGS sequence"/>
</dbReference>
<feature type="domain" description="G" evidence="1">
    <location>
        <begin position="291"/>
        <end position="356"/>
    </location>
</feature>
<evidence type="ECO:0000259" key="1">
    <source>
        <dbReference type="Pfam" id="PF01926"/>
    </source>
</evidence>
<dbReference type="SUPFAM" id="SSF52540">
    <property type="entry name" value="P-loop containing nucleoside triphosphate hydrolases"/>
    <property type="match status" value="1"/>
</dbReference>
<dbReference type="InterPro" id="IPR050896">
    <property type="entry name" value="Mito_lipid_metab_GTPase"/>
</dbReference>